<keyword evidence="4" id="KW-0804">Transcription</keyword>
<dbReference type="Pfam" id="PF00126">
    <property type="entry name" value="HTH_1"/>
    <property type="match status" value="1"/>
</dbReference>
<dbReference type="InterPro" id="IPR005119">
    <property type="entry name" value="LysR_subst-bd"/>
</dbReference>
<accession>A0A918USV8</accession>
<comment type="similarity">
    <text evidence="1">Belongs to the LysR transcriptional regulatory family.</text>
</comment>
<evidence type="ECO:0000313" key="6">
    <source>
        <dbReference type="EMBL" id="GGZ30825.1"/>
    </source>
</evidence>
<dbReference type="CDD" id="cd08422">
    <property type="entry name" value="PBP2_CrgA_like"/>
    <property type="match status" value="1"/>
</dbReference>
<dbReference type="EMBL" id="BMZB01000001">
    <property type="protein sequence ID" value="GGZ30825.1"/>
    <property type="molecule type" value="Genomic_DNA"/>
</dbReference>
<gene>
    <name evidence="6" type="ORF">GCM10011273_16610</name>
</gene>
<dbReference type="InterPro" id="IPR036388">
    <property type="entry name" value="WH-like_DNA-bd_sf"/>
</dbReference>
<dbReference type="FunFam" id="1.10.10.10:FF:000001">
    <property type="entry name" value="LysR family transcriptional regulator"/>
    <property type="match status" value="1"/>
</dbReference>
<evidence type="ECO:0000256" key="3">
    <source>
        <dbReference type="ARBA" id="ARBA00023125"/>
    </source>
</evidence>
<organism evidence="6 7">
    <name type="scientific">Asticcacaulis endophyticus</name>
    <dbReference type="NCBI Taxonomy" id="1395890"/>
    <lineage>
        <taxon>Bacteria</taxon>
        <taxon>Pseudomonadati</taxon>
        <taxon>Pseudomonadota</taxon>
        <taxon>Alphaproteobacteria</taxon>
        <taxon>Caulobacterales</taxon>
        <taxon>Caulobacteraceae</taxon>
        <taxon>Asticcacaulis</taxon>
    </lineage>
</organism>
<dbReference type="PANTHER" id="PTHR30537">
    <property type="entry name" value="HTH-TYPE TRANSCRIPTIONAL REGULATOR"/>
    <property type="match status" value="1"/>
</dbReference>
<evidence type="ECO:0000259" key="5">
    <source>
        <dbReference type="PROSITE" id="PS50931"/>
    </source>
</evidence>
<dbReference type="Gene3D" id="3.40.190.290">
    <property type="match status" value="1"/>
</dbReference>
<dbReference type="AlphaFoldDB" id="A0A918USV8"/>
<evidence type="ECO:0000313" key="7">
    <source>
        <dbReference type="Proteomes" id="UP000662572"/>
    </source>
</evidence>
<dbReference type="PRINTS" id="PR00039">
    <property type="entry name" value="HTHLYSR"/>
</dbReference>
<reference evidence="6" key="2">
    <citation type="submission" date="2020-09" db="EMBL/GenBank/DDBJ databases">
        <authorList>
            <person name="Sun Q."/>
            <person name="Kim S."/>
        </authorList>
    </citation>
    <scope>NUCLEOTIDE SEQUENCE</scope>
    <source>
        <strain evidence="6">KCTC 32296</strain>
    </source>
</reference>
<keyword evidence="3" id="KW-0238">DNA-binding</keyword>
<dbReference type="SUPFAM" id="SSF46785">
    <property type="entry name" value="Winged helix' DNA-binding domain"/>
    <property type="match status" value="1"/>
</dbReference>
<dbReference type="InterPro" id="IPR036390">
    <property type="entry name" value="WH_DNA-bd_sf"/>
</dbReference>
<keyword evidence="7" id="KW-1185">Reference proteome</keyword>
<dbReference type="GO" id="GO:0006351">
    <property type="term" value="P:DNA-templated transcription"/>
    <property type="evidence" value="ECO:0007669"/>
    <property type="project" value="TreeGrafter"/>
</dbReference>
<evidence type="ECO:0000256" key="2">
    <source>
        <dbReference type="ARBA" id="ARBA00023015"/>
    </source>
</evidence>
<dbReference type="Pfam" id="PF03466">
    <property type="entry name" value="LysR_substrate"/>
    <property type="match status" value="1"/>
</dbReference>
<dbReference type="PROSITE" id="PS50931">
    <property type="entry name" value="HTH_LYSR"/>
    <property type="match status" value="1"/>
</dbReference>
<dbReference type="GO" id="GO:0003700">
    <property type="term" value="F:DNA-binding transcription factor activity"/>
    <property type="evidence" value="ECO:0007669"/>
    <property type="project" value="InterPro"/>
</dbReference>
<reference evidence="6" key="1">
    <citation type="journal article" date="2014" name="Int. J. Syst. Evol. Microbiol.">
        <title>Complete genome sequence of Corynebacterium casei LMG S-19264T (=DSM 44701T), isolated from a smear-ripened cheese.</title>
        <authorList>
            <consortium name="US DOE Joint Genome Institute (JGI-PGF)"/>
            <person name="Walter F."/>
            <person name="Albersmeier A."/>
            <person name="Kalinowski J."/>
            <person name="Ruckert C."/>
        </authorList>
    </citation>
    <scope>NUCLEOTIDE SEQUENCE</scope>
    <source>
        <strain evidence="6">KCTC 32296</strain>
    </source>
</reference>
<keyword evidence="2" id="KW-0805">Transcription regulation</keyword>
<comment type="caution">
    <text evidence="6">The sequence shown here is derived from an EMBL/GenBank/DDBJ whole genome shotgun (WGS) entry which is preliminary data.</text>
</comment>
<proteinExistence type="inferred from homology"/>
<name>A0A918USV8_9CAUL</name>
<protein>
    <submittedName>
        <fullName evidence="6">LysR family transcriptional regulator</fullName>
    </submittedName>
</protein>
<dbReference type="InterPro" id="IPR058163">
    <property type="entry name" value="LysR-type_TF_proteobact-type"/>
</dbReference>
<feature type="domain" description="HTH lysR-type" evidence="5">
    <location>
        <begin position="5"/>
        <end position="62"/>
    </location>
</feature>
<evidence type="ECO:0000256" key="1">
    <source>
        <dbReference type="ARBA" id="ARBA00009437"/>
    </source>
</evidence>
<sequence>MAKHMNLNRLAYFTAVVETQSFTAAAARLGTTKAVVSQQVARLEEELGTSLLIRTTRHVRATETGMGFYARCVIILREAEDAFDAMAEGATLPSGILRLTVPFDYGISVIVPKVAAFTARYPGCEVDLSLKDEAVDLISGHIDMAIRVGWLTDSSLQARRIGAFKQILVAGSQMALVVSGLKSPEALEALPFIANGALRHPLQWSFSRGEIDRKSARLHAAITIDATLAVLAAVRAGAGLSVLPDYVANPMIASGELIHVLPEWELPSGGIFVVFPAARYRPANVRAFVDMLL</sequence>
<dbReference type="PANTHER" id="PTHR30537:SF66">
    <property type="entry name" value="IRON-REGULATED VIRULENCE REGULATORY PROTEIN IRGB"/>
    <property type="match status" value="1"/>
</dbReference>
<dbReference type="GO" id="GO:0043565">
    <property type="term" value="F:sequence-specific DNA binding"/>
    <property type="evidence" value="ECO:0007669"/>
    <property type="project" value="TreeGrafter"/>
</dbReference>
<dbReference type="Proteomes" id="UP000662572">
    <property type="component" value="Unassembled WGS sequence"/>
</dbReference>
<dbReference type="RefSeq" id="WP_229807627.1">
    <property type="nucleotide sequence ID" value="NZ_BMZB01000001.1"/>
</dbReference>
<dbReference type="SUPFAM" id="SSF53850">
    <property type="entry name" value="Periplasmic binding protein-like II"/>
    <property type="match status" value="1"/>
</dbReference>
<evidence type="ECO:0000256" key="4">
    <source>
        <dbReference type="ARBA" id="ARBA00023163"/>
    </source>
</evidence>
<dbReference type="InterPro" id="IPR000847">
    <property type="entry name" value="LysR_HTH_N"/>
</dbReference>
<dbReference type="Gene3D" id="1.10.10.10">
    <property type="entry name" value="Winged helix-like DNA-binding domain superfamily/Winged helix DNA-binding domain"/>
    <property type="match status" value="1"/>
</dbReference>